<protein>
    <submittedName>
        <fullName evidence="2">Uncharacterized protein</fullName>
    </submittedName>
</protein>
<accession>A0ABQ1DTM0</accession>
<evidence type="ECO:0000256" key="1">
    <source>
        <dbReference type="SAM" id="Phobius"/>
    </source>
</evidence>
<evidence type="ECO:0000313" key="3">
    <source>
        <dbReference type="Proteomes" id="UP000614982"/>
    </source>
</evidence>
<organism evidence="2 3">
    <name type="scientific">Pseudomonas cichorii</name>
    <dbReference type="NCBI Taxonomy" id="36746"/>
    <lineage>
        <taxon>Bacteria</taxon>
        <taxon>Pseudomonadati</taxon>
        <taxon>Pseudomonadota</taxon>
        <taxon>Gammaproteobacteria</taxon>
        <taxon>Pseudomonadales</taxon>
        <taxon>Pseudomonadaceae</taxon>
        <taxon>Pseudomonas</taxon>
    </lineage>
</organism>
<sequence length="70" mass="7308">MNQQSDARLNTDDAQDLKEILILLALGSAVIASPGTPPLLAQVIAVMMQNTAMAWADLLATEAQDLGGAM</sequence>
<keyword evidence="1" id="KW-1133">Transmembrane helix</keyword>
<keyword evidence="3" id="KW-1185">Reference proteome</keyword>
<evidence type="ECO:0000313" key="2">
    <source>
        <dbReference type="EMBL" id="GFM94167.1"/>
    </source>
</evidence>
<reference evidence="2 3" key="1">
    <citation type="submission" date="2020-05" db="EMBL/GenBank/DDBJ databases">
        <title>Genetic diversity of Pseudomonas cichorii.</title>
        <authorList>
            <person name="Tani S."/>
            <person name="Yagi H."/>
            <person name="Hashimoto S."/>
            <person name="Iiyama K."/>
            <person name="Furuya N."/>
        </authorList>
    </citation>
    <scope>NUCLEOTIDE SEQUENCE [LARGE SCALE GENOMIC DNA]</scope>
    <source>
        <strain evidence="2 3">LMG 2162</strain>
    </source>
</reference>
<dbReference type="GeneID" id="45540965"/>
<feature type="transmembrane region" description="Helical" evidence="1">
    <location>
        <begin position="20"/>
        <end position="40"/>
    </location>
</feature>
<dbReference type="EMBL" id="BLWA01000014">
    <property type="protein sequence ID" value="GFM94167.1"/>
    <property type="molecule type" value="Genomic_DNA"/>
</dbReference>
<gene>
    <name evidence="2" type="ORF">PSCICP_41390</name>
</gene>
<name>A0ABQ1DTM0_PSECI</name>
<dbReference type="RefSeq" id="WP_025258575.1">
    <property type="nucleotide sequence ID" value="NZ_BLWA01000014.1"/>
</dbReference>
<keyword evidence="1" id="KW-0812">Transmembrane</keyword>
<proteinExistence type="predicted"/>
<comment type="caution">
    <text evidence="2">The sequence shown here is derived from an EMBL/GenBank/DDBJ whole genome shotgun (WGS) entry which is preliminary data.</text>
</comment>
<keyword evidence="1" id="KW-0472">Membrane</keyword>
<dbReference type="Proteomes" id="UP000614982">
    <property type="component" value="Unassembled WGS sequence"/>
</dbReference>